<keyword evidence="4" id="KW-1185">Reference proteome</keyword>
<reference evidence="1 4" key="2">
    <citation type="submission" date="2018-07" db="EMBL/GenBank/DDBJ databases">
        <title>Genome sequences of Haloplanus aerogenes JCM 16430T.</title>
        <authorList>
            <person name="Kim Y.B."/>
            <person name="Roh S.W."/>
        </authorList>
    </citation>
    <scope>NUCLEOTIDE SEQUENCE [LARGE SCALE GENOMIC DNA]</scope>
    <source>
        <strain evidence="1 4">JCM 16430</strain>
    </source>
</reference>
<proteinExistence type="predicted"/>
<dbReference type="InterPro" id="IPR055741">
    <property type="entry name" value="DUF7317"/>
</dbReference>
<protein>
    <submittedName>
        <fullName evidence="2">Uncharacterized protein</fullName>
    </submittedName>
</protein>
<dbReference type="Pfam" id="PF24001">
    <property type="entry name" value="DUF7317"/>
    <property type="match status" value="1"/>
</dbReference>
<accession>A0A3M0CXV7</accession>
<dbReference type="RefSeq" id="WP_121921232.1">
    <property type="nucleotide sequence ID" value="NZ_CP034145.1"/>
</dbReference>
<evidence type="ECO:0000313" key="1">
    <source>
        <dbReference type="EMBL" id="AZH23927.1"/>
    </source>
</evidence>
<sequence>MPTHSFESSVILYRSGTLTLSQAARHAGCSEAEMAAAVDVTPQMRVDAGVDAGARSVDPV</sequence>
<gene>
    <name evidence="2" type="ORF">ATH50_2643</name>
    <name evidence="1" type="ORF">DU502_00405</name>
</gene>
<reference evidence="2" key="3">
    <citation type="submission" date="2018-10" db="EMBL/GenBank/DDBJ databases">
        <authorList>
            <person name="Whitman W."/>
            <person name="Huntemann M."/>
            <person name="Clum A."/>
            <person name="Pillay M."/>
            <person name="Palaniappan K."/>
            <person name="Varghese N."/>
            <person name="Mikhailova N."/>
            <person name="Stamatis D."/>
            <person name="Reddy T."/>
            <person name="Daum C."/>
            <person name="Shapiro N."/>
            <person name="Ivanova N."/>
            <person name="Kyrpides N."/>
            <person name="Woyke T."/>
        </authorList>
    </citation>
    <scope>NUCLEOTIDE SEQUENCE</scope>
    <source>
        <strain evidence="2">CGMCC 1.10124</strain>
    </source>
</reference>
<dbReference type="KEGG" id="haer:DU502_00405"/>
<name>A0A3M0CXV7_9EURY</name>
<evidence type="ECO:0000313" key="3">
    <source>
        <dbReference type="Proteomes" id="UP000277326"/>
    </source>
</evidence>
<dbReference type="Proteomes" id="UP000277326">
    <property type="component" value="Unassembled WGS sequence"/>
</dbReference>
<dbReference type="EMBL" id="REFS01000005">
    <property type="protein sequence ID" value="RMB13310.1"/>
    <property type="molecule type" value="Genomic_DNA"/>
</dbReference>
<dbReference type="EMBL" id="CP034145">
    <property type="protein sequence ID" value="AZH23927.1"/>
    <property type="molecule type" value="Genomic_DNA"/>
</dbReference>
<dbReference type="AlphaFoldDB" id="A0A3M0CXV7"/>
<organism evidence="2 3">
    <name type="scientific">Haloplanus aerogenes</name>
    <dbReference type="NCBI Taxonomy" id="660522"/>
    <lineage>
        <taxon>Archaea</taxon>
        <taxon>Methanobacteriati</taxon>
        <taxon>Methanobacteriota</taxon>
        <taxon>Stenosarchaea group</taxon>
        <taxon>Halobacteria</taxon>
        <taxon>Halobacteriales</taxon>
        <taxon>Haloferacaceae</taxon>
        <taxon>Haloplanus</taxon>
    </lineage>
</organism>
<evidence type="ECO:0000313" key="2">
    <source>
        <dbReference type="EMBL" id="RMB13310.1"/>
    </source>
</evidence>
<dbReference type="GeneID" id="38469701"/>
<dbReference type="OrthoDB" id="225412at2157"/>
<reference evidence="2 3" key="1">
    <citation type="journal article" date="2015" name="Stand. Genomic Sci.">
        <title>Genomic Encyclopedia of Bacterial and Archaeal Type Strains, Phase III: the genomes of soil and plant-associated and newly described type strains.</title>
        <authorList>
            <person name="Whitman W.B."/>
            <person name="Woyke T."/>
            <person name="Klenk H.P."/>
            <person name="Zhou Y."/>
            <person name="Lilburn T.G."/>
            <person name="Beck B.J."/>
            <person name="De Vos P."/>
            <person name="Vandamme P."/>
            <person name="Eisen J.A."/>
            <person name="Garrity G."/>
            <person name="Hugenholtz P."/>
            <person name="Kyrpides N.C."/>
        </authorList>
    </citation>
    <scope>NUCLEOTIDE SEQUENCE [LARGE SCALE GENOMIC DNA]</scope>
    <source>
        <strain evidence="2 3">CGMCC 1.10124</strain>
    </source>
</reference>
<evidence type="ECO:0000313" key="4">
    <source>
        <dbReference type="Proteomes" id="UP000282007"/>
    </source>
</evidence>
<dbReference type="Proteomes" id="UP000282007">
    <property type="component" value="Chromosome"/>
</dbReference>